<name>A0A8T0HUW4_CERPU</name>
<dbReference type="AlphaFoldDB" id="A0A8T0HUW4"/>
<evidence type="ECO:0000256" key="1">
    <source>
        <dbReference type="SAM" id="MobiDB-lite"/>
    </source>
</evidence>
<evidence type="ECO:0000313" key="3">
    <source>
        <dbReference type="Proteomes" id="UP000822688"/>
    </source>
</evidence>
<sequence>MSTSLHTLADNTLHCLLKLTENTNPDPLTPCLNSPLPLARFMLVLYRCRETPDLMLHKNQTRPPPASRACNNKTKSHPETEIPRRHKLPIFSKTRKTPQSPTHHNTQITHNNPSPKLRSSNP</sequence>
<reference evidence="2" key="1">
    <citation type="submission" date="2020-06" db="EMBL/GenBank/DDBJ databases">
        <title>WGS assembly of Ceratodon purpureus strain R40.</title>
        <authorList>
            <person name="Carey S.B."/>
            <person name="Jenkins J."/>
            <person name="Shu S."/>
            <person name="Lovell J.T."/>
            <person name="Sreedasyam A."/>
            <person name="Maumus F."/>
            <person name="Tiley G.P."/>
            <person name="Fernandez-Pozo N."/>
            <person name="Barry K."/>
            <person name="Chen C."/>
            <person name="Wang M."/>
            <person name="Lipzen A."/>
            <person name="Daum C."/>
            <person name="Saski C.A."/>
            <person name="Payton A.C."/>
            <person name="Mcbreen J.C."/>
            <person name="Conrad R.E."/>
            <person name="Kollar L.M."/>
            <person name="Olsson S."/>
            <person name="Huttunen S."/>
            <person name="Landis J.B."/>
            <person name="Wickett N.J."/>
            <person name="Johnson M.G."/>
            <person name="Rensing S.A."/>
            <person name="Grimwood J."/>
            <person name="Schmutz J."/>
            <person name="Mcdaniel S.F."/>
        </authorList>
    </citation>
    <scope>NUCLEOTIDE SEQUENCE</scope>
    <source>
        <strain evidence="2">R40</strain>
    </source>
</reference>
<dbReference type="EMBL" id="CM026426">
    <property type="protein sequence ID" value="KAG0574511.1"/>
    <property type="molecule type" value="Genomic_DNA"/>
</dbReference>
<keyword evidence="3" id="KW-1185">Reference proteome</keyword>
<gene>
    <name evidence="2" type="ORF">KC19_VG267300</name>
</gene>
<accession>A0A8T0HUW4</accession>
<organism evidence="2 3">
    <name type="scientific">Ceratodon purpureus</name>
    <name type="common">Fire moss</name>
    <name type="synonym">Dicranum purpureum</name>
    <dbReference type="NCBI Taxonomy" id="3225"/>
    <lineage>
        <taxon>Eukaryota</taxon>
        <taxon>Viridiplantae</taxon>
        <taxon>Streptophyta</taxon>
        <taxon>Embryophyta</taxon>
        <taxon>Bryophyta</taxon>
        <taxon>Bryophytina</taxon>
        <taxon>Bryopsida</taxon>
        <taxon>Dicranidae</taxon>
        <taxon>Pseudoditrichales</taxon>
        <taxon>Ditrichaceae</taxon>
        <taxon>Ceratodon</taxon>
    </lineage>
</organism>
<comment type="caution">
    <text evidence="2">The sequence shown here is derived from an EMBL/GenBank/DDBJ whole genome shotgun (WGS) entry which is preliminary data.</text>
</comment>
<feature type="region of interest" description="Disordered" evidence="1">
    <location>
        <begin position="56"/>
        <end position="122"/>
    </location>
</feature>
<dbReference type="Proteomes" id="UP000822688">
    <property type="component" value="Chromosome V"/>
</dbReference>
<evidence type="ECO:0000313" key="2">
    <source>
        <dbReference type="EMBL" id="KAG0574511.1"/>
    </source>
</evidence>
<feature type="compositionally biased region" description="Polar residues" evidence="1">
    <location>
        <begin position="97"/>
        <end position="122"/>
    </location>
</feature>
<protein>
    <submittedName>
        <fullName evidence="2">Uncharacterized protein</fullName>
    </submittedName>
</protein>
<proteinExistence type="predicted"/>
<feature type="compositionally biased region" description="Basic residues" evidence="1">
    <location>
        <begin position="84"/>
        <end position="96"/>
    </location>
</feature>